<evidence type="ECO:0000313" key="3">
    <source>
        <dbReference type="Proteomes" id="UP000015106"/>
    </source>
</evidence>
<reference evidence="2" key="3">
    <citation type="submission" date="2022-06" db="UniProtKB">
        <authorList>
            <consortium name="EnsemblPlants"/>
        </authorList>
    </citation>
    <scope>IDENTIFICATION</scope>
</reference>
<evidence type="ECO:0000313" key="2">
    <source>
        <dbReference type="EnsemblPlants" id="TuG1812G0400003924.01.T01.cds473221"/>
    </source>
</evidence>
<organism evidence="2 3">
    <name type="scientific">Triticum urartu</name>
    <name type="common">Red wild einkorn</name>
    <name type="synonym">Crithodium urartu</name>
    <dbReference type="NCBI Taxonomy" id="4572"/>
    <lineage>
        <taxon>Eukaryota</taxon>
        <taxon>Viridiplantae</taxon>
        <taxon>Streptophyta</taxon>
        <taxon>Embryophyta</taxon>
        <taxon>Tracheophyta</taxon>
        <taxon>Spermatophyta</taxon>
        <taxon>Magnoliopsida</taxon>
        <taxon>Liliopsida</taxon>
        <taxon>Poales</taxon>
        <taxon>Poaceae</taxon>
        <taxon>BOP clade</taxon>
        <taxon>Pooideae</taxon>
        <taxon>Triticodae</taxon>
        <taxon>Triticeae</taxon>
        <taxon>Triticinae</taxon>
        <taxon>Triticum</taxon>
    </lineage>
</organism>
<evidence type="ECO:0000256" key="1">
    <source>
        <dbReference type="SAM" id="MobiDB-lite"/>
    </source>
</evidence>
<dbReference type="EnsemblPlants" id="TuG1812G0400003924.01.T01">
    <property type="protein sequence ID" value="TuG1812G0400003924.01.T01.cds473221"/>
    <property type="gene ID" value="TuG1812G0400003924.01"/>
</dbReference>
<reference evidence="3" key="1">
    <citation type="journal article" date="2013" name="Nature">
        <title>Draft genome of the wheat A-genome progenitor Triticum urartu.</title>
        <authorList>
            <person name="Ling H.Q."/>
            <person name="Zhao S."/>
            <person name="Liu D."/>
            <person name="Wang J."/>
            <person name="Sun H."/>
            <person name="Zhang C."/>
            <person name="Fan H."/>
            <person name="Li D."/>
            <person name="Dong L."/>
            <person name="Tao Y."/>
            <person name="Gao C."/>
            <person name="Wu H."/>
            <person name="Li Y."/>
            <person name="Cui Y."/>
            <person name="Guo X."/>
            <person name="Zheng S."/>
            <person name="Wang B."/>
            <person name="Yu K."/>
            <person name="Liang Q."/>
            <person name="Yang W."/>
            <person name="Lou X."/>
            <person name="Chen J."/>
            <person name="Feng M."/>
            <person name="Jian J."/>
            <person name="Zhang X."/>
            <person name="Luo G."/>
            <person name="Jiang Y."/>
            <person name="Liu J."/>
            <person name="Wang Z."/>
            <person name="Sha Y."/>
            <person name="Zhang B."/>
            <person name="Wu H."/>
            <person name="Tang D."/>
            <person name="Shen Q."/>
            <person name="Xue P."/>
            <person name="Zou S."/>
            <person name="Wang X."/>
            <person name="Liu X."/>
            <person name="Wang F."/>
            <person name="Yang Y."/>
            <person name="An X."/>
            <person name="Dong Z."/>
            <person name="Zhang K."/>
            <person name="Zhang X."/>
            <person name="Luo M.C."/>
            <person name="Dvorak J."/>
            <person name="Tong Y."/>
            <person name="Wang J."/>
            <person name="Yang H."/>
            <person name="Li Z."/>
            <person name="Wang D."/>
            <person name="Zhang A."/>
            <person name="Wang J."/>
        </authorList>
    </citation>
    <scope>NUCLEOTIDE SEQUENCE</scope>
    <source>
        <strain evidence="3">cv. G1812</strain>
    </source>
</reference>
<dbReference type="AlphaFoldDB" id="A0A8R7UAA2"/>
<proteinExistence type="predicted"/>
<dbReference type="Proteomes" id="UP000015106">
    <property type="component" value="Chromosome 4"/>
</dbReference>
<feature type="compositionally biased region" description="Gly residues" evidence="1">
    <location>
        <begin position="1"/>
        <end position="24"/>
    </location>
</feature>
<feature type="region of interest" description="Disordered" evidence="1">
    <location>
        <begin position="1"/>
        <end position="39"/>
    </location>
</feature>
<feature type="region of interest" description="Disordered" evidence="1">
    <location>
        <begin position="87"/>
        <end position="132"/>
    </location>
</feature>
<protein>
    <submittedName>
        <fullName evidence="2">Uncharacterized protein</fullName>
    </submittedName>
</protein>
<sequence>GRGGGGAKVGDWITGGSGSGGGAKVGDRRTGGGGTSSDEPAVAAALAVAAANLQDSARWYASASSRAWCGSSSWACTLAGGGNWGGGGGGGGGGATGAANSCGGDGGGGSLRSKSRCGGRSMANRGSGSRSS</sequence>
<accession>A0A8R7UAA2</accession>
<feature type="compositionally biased region" description="Gly residues" evidence="1">
    <location>
        <begin position="87"/>
        <end position="96"/>
    </location>
</feature>
<reference evidence="2" key="2">
    <citation type="submission" date="2018-03" db="EMBL/GenBank/DDBJ databases">
        <title>The Triticum urartu genome reveals the dynamic nature of wheat genome evolution.</title>
        <authorList>
            <person name="Ling H."/>
            <person name="Ma B."/>
            <person name="Shi X."/>
            <person name="Liu H."/>
            <person name="Dong L."/>
            <person name="Sun H."/>
            <person name="Cao Y."/>
            <person name="Gao Q."/>
            <person name="Zheng S."/>
            <person name="Li Y."/>
            <person name="Yu Y."/>
            <person name="Du H."/>
            <person name="Qi M."/>
            <person name="Li Y."/>
            <person name="Yu H."/>
            <person name="Cui Y."/>
            <person name="Wang N."/>
            <person name="Chen C."/>
            <person name="Wu H."/>
            <person name="Zhao Y."/>
            <person name="Zhang J."/>
            <person name="Li Y."/>
            <person name="Zhou W."/>
            <person name="Zhang B."/>
            <person name="Hu W."/>
            <person name="Eijk M."/>
            <person name="Tang J."/>
            <person name="Witsenboer H."/>
            <person name="Zhao S."/>
            <person name="Li Z."/>
            <person name="Zhang A."/>
            <person name="Wang D."/>
            <person name="Liang C."/>
        </authorList>
    </citation>
    <scope>NUCLEOTIDE SEQUENCE [LARGE SCALE GENOMIC DNA]</scope>
    <source>
        <strain evidence="2">cv. G1812</strain>
    </source>
</reference>
<dbReference type="Gramene" id="TuG1812G0400003924.01.T01">
    <property type="protein sequence ID" value="TuG1812G0400003924.01.T01.cds473221"/>
    <property type="gene ID" value="TuG1812G0400003924.01"/>
</dbReference>
<keyword evidence="3" id="KW-1185">Reference proteome</keyword>
<name>A0A8R7UAA2_TRIUA</name>